<name>A0A0F8ZYV2_9ZZZZ</name>
<gene>
    <name evidence="1" type="ORF">LCGC14_2717070</name>
</gene>
<comment type="caution">
    <text evidence="1">The sequence shown here is derived from an EMBL/GenBank/DDBJ whole genome shotgun (WGS) entry which is preliminary data.</text>
</comment>
<protein>
    <submittedName>
        <fullName evidence="1">Uncharacterized protein</fullName>
    </submittedName>
</protein>
<organism evidence="1">
    <name type="scientific">marine sediment metagenome</name>
    <dbReference type="NCBI Taxonomy" id="412755"/>
    <lineage>
        <taxon>unclassified sequences</taxon>
        <taxon>metagenomes</taxon>
        <taxon>ecological metagenomes</taxon>
    </lineage>
</organism>
<sequence>MPQIGDKVYSKEIGYKSENTYIWSVCRVCGKERWVQSLNGKPRWEYCRVCAQKYNRHSPAREEHYNWKGGITRTGSGYVMELVDKDSPYWSMVKTRSKQVLQHRLVM</sequence>
<dbReference type="EMBL" id="LAZR01048835">
    <property type="protein sequence ID" value="KKK91030.1"/>
    <property type="molecule type" value="Genomic_DNA"/>
</dbReference>
<accession>A0A0F8ZYV2</accession>
<feature type="non-terminal residue" evidence="1">
    <location>
        <position position="107"/>
    </location>
</feature>
<dbReference type="AlphaFoldDB" id="A0A0F8ZYV2"/>
<proteinExistence type="predicted"/>
<reference evidence="1" key="1">
    <citation type="journal article" date="2015" name="Nature">
        <title>Complex archaea that bridge the gap between prokaryotes and eukaryotes.</title>
        <authorList>
            <person name="Spang A."/>
            <person name="Saw J.H."/>
            <person name="Jorgensen S.L."/>
            <person name="Zaremba-Niedzwiedzka K."/>
            <person name="Martijn J."/>
            <person name="Lind A.E."/>
            <person name="van Eijk R."/>
            <person name="Schleper C."/>
            <person name="Guy L."/>
            <person name="Ettema T.J."/>
        </authorList>
    </citation>
    <scope>NUCLEOTIDE SEQUENCE</scope>
</reference>
<evidence type="ECO:0000313" key="1">
    <source>
        <dbReference type="EMBL" id="KKK91030.1"/>
    </source>
</evidence>